<evidence type="ECO:0000259" key="3">
    <source>
        <dbReference type="PROSITE" id="PS50112"/>
    </source>
</evidence>
<evidence type="ECO:0000259" key="5">
    <source>
        <dbReference type="PROSITE" id="PS50887"/>
    </source>
</evidence>
<dbReference type="Gene3D" id="3.30.450.20">
    <property type="entry name" value="PAS domain"/>
    <property type="match status" value="1"/>
</dbReference>
<dbReference type="InterPro" id="IPR043128">
    <property type="entry name" value="Rev_trsase/Diguanyl_cyclase"/>
</dbReference>
<gene>
    <name evidence="6" type="ORF">HNO51_08670</name>
</gene>
<dbReference type="InterPro" id="IPR000700">
    <property type="entry name" value="PAS-assoc_C"/>
</dbReference>
<dbReference type="InterPro" id="IPR001610">
    <property type="entry name" value="PAC"/>
</dbReference>
<dbReference type="Pfam" id="PF08447">
    <property type="entry name" value="PAS_3"/>
    <property type="match status" value="1"/>
</dbReference>
<evidence type="ECO:0000313" key="6">
    <source>
        <dbReference type="EMBL" id="QTP54747.1"/>
    </source>
</evidence>
<dbReference type="RefSeq" id="WP_197450597.1">
    <property type="nucleotide sequence ID" value="NZ_CP053381.1"/>
</dbReference>
<accession>A0ABX7W548</accession>
<dbReference type="PROSITE" id="PS50112">
    <property type="entry name" value="PAS"/>
    <property type="match status" value="1"/>
</dbReference>
<proteinExistence type="predicted"/>
<dbReference type="PROSITE" id="PS50887">
    <property type="entry name" value="GGDEF"/>
    <property type="match status" value="1"/>
</dbReference>
<evidence type="ECO:0000259" key="4">
    <source>
        <dbReference type="PROSITE" id="PS50113"/>
    </source>
</evidence>
<feature type="domain" description="PAC" evidence="4">
    <location>
        <begin position="86"/>
        <end position="138"/>
    </location>
</feature>
<dbReference type="PANTHER" id="PTHR45138">
    <property type="entry name" value="REGULATORY COMPONENTS OF SENSORY TRANSDUCTION SYSTEM"/>
    <property type="match status" value="1"/>
</dbReference>
<dbReference type="InterPro" id="IPR000160">
    <property type="entry name" value="GGDEF_dom"/>
</dbReference>
<dbReference type="InterPro" id="IPR050469">
    <property type="entry name" value="Diguanylate_Cyclase"/>
</dbReference>
<dbReference type="SUPFAM" id="SSF55073">
    <property type="entry name" value="Nucleotide cyclase"/>
    <property type="match status" value="1"/>
</dbReference>
<dbReference type="NCBIfam" id="TIGR00229">
    <property type="entry name" value="sensory_box"/>
    <property type="match status" value="1"/>
</dbReference>
<dbReference type="EC" id="2.7.7.65" evidence="1"/>
<protein>
    <recommendedName>
        <fullName evidence="1">diguanylate cyclase</fullName>
        <ecNumber evidence="1">2.7.7.65</ecNumber>
    </recommendedName>
</protein>
<feature type="domain" description="PAS" evidence="3">
    <location>
        <begin position="11"/>
        <end position="72"/>
    </location>
</feature>
<dbReference type="Proteomes" id="UP000671868">
    <property type="component" value="Chromosome"/>
</dbReference>
<evidence type="ECO:0000256" key="2">
    <source>
        <dbReference type="ARBA" id="ARBA00034247"/>
    </source>
</evidence>
<dbReference type="NCBIfam" id="TIGR00254">
    <property type="entry name" value="GGDEF"/>
    <property type="match status" value="1"/>
</dbReference>
<dbReference type="CDD" id="cd01949">
    <property type="entry name" value="GGDEF"/>
    <property type="match status" value="1"/>
</dbReference>
<dbReference type="SMART" id="SM00086">
    <property type="entry name" value="PAC"/>
    <property type="match status" value="1"/>
</dbReference>
<dbReference type="SMART" id="SM00267">
    <property type="entry name" value="GGDEF"/>
    <property type="match status" value="1"/>
</dbReference>
<dbReference type="InterPro" id="IPR035965">
    <property type="entry name" value="PAS-like_dom_sf"/>
</dbReference>
<sequence>MSIGAAELSVDTAIYKTLLESTQAIPWKIDWQTMRFAYVGPQIERLLGWPQGSWIGIDDWVERMHPEDRERVVGFCVAQSKAGVDHEADYRALKADGSYVWIRDVVHVVRKDNGEAEALIGFMFDISERKKNEEKLLRLQRELEELSYQDGLTGVANRRLLDSILESEWASARRSGQPLSFIMLDIDCFKQYNDHYGHLAGDDCLRRVAQILGSSAVRPRDLLARFGGEEFALVLPETDQEAACQVAERCRAALSDEAIPHRASDVSHLVTVSMGVATANPADGGGQASLIEKADRLLYRAKQGGRDCIVAEGKL</sequence>
<dbReference type="Pfam" id="PF00990">
    <property type="entry name" value="GGDEF"/>
    <property type="match status" value="1"/>
</dbReference>
<dbReference type="SMART" id="SM00091">
    <property type="entry name" value="PAS"/>
    <property type="match status" value="1"/>
</dbReference>
<dbReference type="InterPro" id="IPR029787">
    <property type="entry name" value="Nucleotide_cyclase"/>
</dbReference>
<evidence type="ECO:0000313" key="7">
    <source>
        <dbReference type="Proteomes" id="UP000671868"/>
    </source>
</evidence>
<keyword evidence="7" id="KW-1185">Reference proteome</keyword>
<organism evidence="6 7">
    <name type="scientific">Billgrantia sulfidoxydans</name>
    <dbReference type="NCBI Taxonomy" id="2733484"/>
    <lineage>
        <taxon>Bacteria</taxon>
        <taxon>Pseudomonadati</taxon>
        <taxon>Pseudomonadota</taxon>
        <taxon>Gammaproteobacteria</taxon>
        <taxon>Oceanospirillales</taxon>
        <taxon>Halomonadaceae</taxon>
        <taxon>Billgrantia</taxon>
    </lineage>
</organism>
<evidence type="ECO:0000256" key="1">
    <source>
        <dbReference type="ARBA" id="ARBA00012528"/>
    </source>
</evidence>
<dbReference type="Gene3D" id="3.30.70.270">
    <property type="match status" value="1"/>
</dbReference>
<dbReference type="InterPro" id="IPR000014">
    <property type="entry name" value="PAS"/>
</dbReference>
<dbReference type="EMBL" id="CP053381">
    <property type="protein sequence ID" value="QTP54747.1"/>
    <property type="molecule type" value="Genomic_DNA"/>
</dbReference>
<feature type="domain" description="GGDEF" evidence="5">
    <location>
        <begin position="177"/>
        <end position="314"/>
    </location>
</feature>
<comment type="catalytic activity">
    <reaction evidence="2">
        <text>2 GTP = 3',3'-c-di-GMP + 2 diphosphate</text>
        <dbReference type="Rhea" id="RHEA:24898"/>
        <dbReference type="ChEBI" id="CHEBI:33019"/>
        <dbReference type="ChEBI" id="CHEBI:37565"/>
        <dbReference type="ChEBI" id="CHEBI:58805"/>
        <dbReference type="EC" id="2.7.7.65"/>
    </reaction>
</comment>
<dbReference type="CDD" id="cd00130">
    <property type="entry name" value="PAS"/>
    <property type="match status" value="1"/>
</dbReference>
<dbReference type="InterPro" id="IPR013655">
    <property type="entry name" value="PAS_fold_3"/>
</dbReference>
<name>A0ABX7W548_9GAMM</name>
<dbReference type="PROSITE" id="PS50113">
    <property type="entry name" value="PAC"/>
    <property type="match status" value="1"/>
</dbReference>
<dbReference type="SUPFAM" id="SSF55785">
    <property type="entry name" value="PYP-like sensor domain (PAS domain)"/>
    <property type="match status" value="1"/>
</dbReference>
<dbReference type="PANTHER" id="PTHR45138:SF9">
    <property type="entry name" value="DIGUANYLATE CYCLASE DGCM-RELATED"/>
    <property type="match status" value="1"/>
</dbReference>
<reference evidence="6 7" key="1">
    <citation type="journal article" date="2021" name="Front. Microbiol.">
        <title>Aerobic Denitrification and Heterotrophic Sulfur Oxidation in the Genus Halomonas Revealed by Six Novel Species Characterizations and Genome-Based Analysis.</title>
        <authorList>
            <person name="Wang L."/>
            <person name="Shao Z."/>
        </authorList>
    </citation>
    <scope>NUCLEOTIDE SEQUENCE [LARGE SCALE GENOMIC DNA]</scope>
    <source>
        <strain evidence="6 7">MCCC 1A11059</strain>
    </source>
</reference>